<dbReference type="InterPro" id="IPR036163">
    <property type="entry name" value="HMA_dom_sf"/>
</dbReference>
<gene>
    <name evidence="3" type="ORF">K1Y79_01500</name>
</gene>
<evidence type="ECO:0000313" key="3">
    <source>
        <dbReference type="EMBL" id="MBW8682996.1"/>
    </source>
</evidence>
<reference evidence="3 4" key="1">
    <citation type="submission" date="2021-08" db="EMBL/GenBank/DDBJ databases">
        <title>The genome sequence of Chitinophaga sp. B61.</title>
        <authorList>
            <person name="Zhang X."/>
        </authorList>
    </citation>
    <scope>NUCLEOTIDE SEQUENCE [LARGE SCALE GENOMIC DNA]</scope>
    <source>
        <strain evidence="3 4">B61</strain>
    </source>
</reference>
<comment type="caution">
    <text evidence="3">The sequence shown here is derived from an EMBL/GenBank/DDBJ whole genome shotgun (WGS) entry which is preliminary data.</text>
</comment>
<sequence>MKKVISLSIALMSVLGASSAFAQSAKKASFKVYGNCGMCKNRVEKALAVEGVKKAEWNVKSKMMTVSYDPAKISSDDIQKKVAAAGHDTDNATASDAVYAKLPGCCLYTRKGQQATGAEPAHQHQH</sequence>
<organism evidence="3 4">
    <name type="scientific">Chitinophaga rhizophila</name>
    <dbReference type="NCBI Taxonomy" id="2866212"/>
    <lineage>
        <taxon>Bacteria</taxon>
        <taxon>Pseudomonadati</taxon>
        <taxon>Bacteroidota</taxon>
        <taxon>Chitinophagia</taxon>
        <taxon>Chitinophagales</taxon>
        <taxon>Chitinophagaceae</taxon>
        <taxon>Chitinophaga</taxon>
    </lineage>
</organism>
<evidence type="ECO:0000256" key="1">
    <source>
        <dbReference type="SAM" id="SignalP"/>
    </source>
</evidence>
<dbReference type="Pfam" id="PF00403">
    <property type="entry name" value="HMA"/>
    <property type="match status" value="1"/>
</dbReference>
<accession>A0ABS7G6J4</accession>
<protein>
    <submittedName>
        <fullName evidence="3">Heavy-metal-associated domain-containing protein</fullName>
    </submittedName>
</protein>
<proteinExistence type="predicted"/>
<dbReference type="CDD" id="cd00371">
    <property type="entry name" value="HMA"/>
    <property type="match status" value="1"/>
</dbReference>
<keyword evidence="4" id="KW-1185">Reference proteome</keyword>
<feature type="domain" description="HMA" evidence="2">
    <location>
        <begin position="25"/>
        <end position="90"/>
    </location>
</feature>
<evidence type="ECO:0000259" key="2">
    <source>
        <dbReference type="PROSITE" id="PS50846"/>
    </source>
</evidence>
<dbReference type="Proteomes" id="UP000812961">
    <property type="component" value="Unassembled WGS sequence"/>
</dbReference>
<name>A0ABS7G6J4_9BACT</name>
<dbReference type="Gene3D" id="3.30.70.100">
    <property type="match status" value="1"/>
</dbReference>
<feature type="signal peptide" evidence="1">
    <location>
        <begin position="1"/>
        <end position="22"/>
    </location>
</feature>
<dbReference type="RefSeq" id="WP_220248229.1">
    <property type="nucleotide sequence ID" value="NZ_JAICCF010000001.1"/>
</dbReference>
<keyword evidence="1" id="KW-0732">Signal</keyword>
<dbReference type="InterPro" id="IPR006121">
    <property type="entry name" value="HMA_dom"/>
</dbReference>
<dbReference type="SUPFAM" id="SSF55008">
    <property type="entry name" value="HMA, heavy metal-associated domain"/>
    <property type="match status" value="1"/>
</dbReference>
<feature type="chain" id="PRO_5046072460" evidence="1">
    <location>
        <begin position="23"/>
        <end position="126"/>
    </location>
</feature>
<dbReference type="EMBL" id="JAICCF010000001">
    <property type="protein sequence ID" value="MBW8682996.1"/>
    <property type="molecule type" value="Genomic_DNA"/>
</dbReference>
<evidence type="ECO:0000313" key="4">
    <source>
        <dbReference type="Proteomes" id="UP000812961"/>
    </source>
</evidence>
<dbReference type="PROSITE" id="PS50846">
    <property type="entry name" value="HMA_2"/>
    <property type="match status" value="1"/>
</dbReference>